<keyword evidence="2" id="KW-1185">Reference proteome</keyword>
<accession>A0ABR6KQI2</accession>
<dbReference type="Proteomes" id="UP000533637">
    <property type="component" value="Unassembled WGS sequence"/>
</dbReference>
<dbReference type="EMBL" id="JACHOC010000007">
    <property type="protein sequence ID" value="MBB4623775.1"/>
    <property type="molecule type" value="Genomic_DNA"/>
</dbReference>
<sequence>MAKTDILKIHQSLNSKYFYTFVHHKLFVLNTKQ</sequence>
<name>A0ABR6KQI2_9BACT</name>
<evidence type="ECO:0000313" key="1">
    <source>
        <dbReference type="EMBL" id="MBB4623775.1"/>
    </source>
</evidence>
<protein>
    <submittedName>
        <fullName evidence="1">Uncharacterized protein</fullName>
    </submittedName>
</protein>
<evidence type="ECO:0000313" key="2">
    <source>
        <dbReference type="Proteomes" id="UP000533637"/>
    </source>
</evidence>
<gene>
    <name evidence="1" type="ORF">GGQ57_003691</name>
</gene>
<comment type="caution">
    <text evidence="1">The sequence shown here is derived from an EMBL/GenBank/DDBJ whole genome shotgun (WGS) entry which is preliminary data.</text>
</comment>
<reference evidence="1 2" key="1">
    <citation type="submission" date="2020-08" db="EMBL/GenBank/DDBJ databases">
        <title>Genomic Encyclopedia of Type Strains, Phase IV (KMG-IV): sequencing the most valuable type-strain genomes for metagenomic binning, comparative biology and taxonomic classification.</title>
        <authorList>
            <person name="Goeker M."/>
        </authorList>
    </citation>
    <scope>NUCLEOTIDE SEQUENCE [LARGE SCALE GENOMIC DNA]</scope>
    <source>
        <strain evidence="1 2">DSM 102983</strain>
    </source>
</reference>
<organism evidence="1 2">
    <name type="scientific">Parabacteroides faecis</name>
    <dbReference type="NCBI Taxonomy" id="1217282"/>
    <lineage>
        <taxon>Bacteria</taxon>
        <taxon>Pseudomonadati</taxon>
        <taxon>Bacteroidota</taxon>
        <taxon>Bacteroidia</taxon>
        <taxon>Bacteroidales</taxon>
        <taxon>Tannerellaceae</taxon>
        <taxon>Parabacteroides</taxon>
    </lineage>
</organism>
<proteinExistence type="predicted"/>